<evidence type="ECO:0000313" key="3">
    <source>
        <dbReference type="EMBL" id="ORY41786.1"/>
    </source>
</evidence>
<dbReference type="EMBL" id="MCOG01000122">
    <property type="protein sequence ID" value="ORY41786.1"/>
    <property type="molecule type" value="Genomic_DNA"/>
</dbReference>
<dbReference type="PROSITE" id="PS50003">
    <property type="entry name" value="PH_DOMAIN"/>
    <property type="match status" value="1"/>
</dbReference>
<dbReference type="CDD" id="cd00821">
    <property type="entry name" value="PH"/>
    <property type="match status" value="1"/>
</dbReference>
<gene>
    <name evidence="3" type="ORF">LY90DRAFT_703925</name>
</gene>
<dbReference type="AlphaFoldDB" id="A0A1Y2C4B2"/>
<proteinExistence type="predicted"/>
<feature type="compositionally biased region" description="Polar residues" evidence="1">
    <location>
        <begin position="603"/>
        <end position="628"/>
    </location>
</feature>
<dbReference type="Proteomes" id="UP000193920">
    <property type="component" value="Unassembled WGS sequence"/>
</dbReference>
<feature type="compositionally biased region" description="Low complexity" evidence="1">
    <location>
        <begin position="95"/>
        <end position="106"/>
    </location>
</feature>
<evidence type="ECO:0000313" key="4">
    <source>
        <dbReference type="Proteomes" id="UP000193920"/>
    </source>
</evidence>
<organism evidence="3 4">
    <name type="scientific">Neocallimastix californiae</name>
    <dbReference type="NCBI Taxonomy" id="1754190"/>
    <lineage>
        <taxon>Eukaryota</taxon>
        <taxon>Fungi</taxon>
        <taxon>Fungi incertae sedis</taxon>
        <taxon>Chytridiomycota</taxon>
        <taxon>Chytridiomycota incertae sedis</taxon>
        <taxon>Neocallimastigomycetes</taxon>
        <taxon>Neocallimastigales</taxon>
        <taxon>Neocallimastigaceae</taxon>
        <taxon>Neocallimastix</taxon>
    </lineage>
</organism>
<dbReference type="InterPro" id="IPR001849">
    <property type="entry name" value="PH_domain"/>
</dbReference>
<dbReference type="SUPFAM" id="SSF50729">
    <property type="entry name" value="PH domain-like"/>
    <property type="match status" value="1"/>
</dbReference>
<feature type="region of interest" description="Disordered" evidence="1">
    <location>
        <begin position="92"/>
        <end position="148"/>
    </location>
</feature>
<feature type="region of interest" description="Disordered" evidence="1">
    <location>
        <begin position="532"/>
        <end position="585"/>
    </location>
</feature>
<feature type="compositionally biased region" description="Low complexity" evidence="1">
    <location>
        <begin position="124"/>
        <end position="138"/>
    </location>
</feature>
<protein>
    <recommendedName>
        <fullName evidence="2">PH domain-containing protein</fullName>
    </recommendedName>
</protein>
<feature type="region of interest" description="Disordered" evidence="1">
    <location>
        <begin position="599"/>
        <end position="628"/>
    </location>
</feature>
<feature type="compositionally biased region" description="Low complexity" evidence="1">
    <location>
        <begin position="564"/>
        <end position="573"/>
    </location>
</feature>
<feature type="domain" description="PH" evidence="2">
    <location>
        <begin position="406"/>
        <end position="443"/>
    </location>
</feature>
<dbReference type="InterPro" id="IPR011993">
    <property type="entry name" value="PH-like_dom_sf"/>
</dbReference>
<dbReference type="SMART" id="SM00233">
    <property type="entry name" value="PH"/>
    <property type="match status" value="1"/>
</dbReference>
<keyword evidence="4" id="KW-1185">Reference proteome</keyword>
<evidence type="ECO:0000256" key="1">
    <source>
        <dbReference type="SAM" id="MobiDB-lite"/>
    </source>
</evidence>
<accession>A0A1Y2C4B2</accession>
<evidence type="ECO:0000259" key="2">
    <source>
        <dbReference type="PROSITE" id="PS50003"/>
    </source>
</evidence>
<reference evidence="3 4" key="1">
    <citation type="submission" date="2016-08" db="EMBL/GenBank/DDBJ databases">
        <title>A Parts List for Fungal Cellulosomes Revealed by Comparative Genomics.</title>
        <authorList>
            <consortium name="DOE Joint Genome Institute"/>
            <person name="Haitjema C.H."/>
            <person name="Gilmore S.P."/>
            <person name="Henske J.K."/>
            <person name="Solomon K.V."/>
            <person name="De Groot R."/>
            <person name="Kuo A."/>
            <person name="Mondo S.J."/>
            <person name="Salamov A.A."/>
            <person name="Labutti K."/>
            <person name="Zhao Z."/>
            <person name="Chiniquy J."/>
            <person name="Barry K."/>
            <person name="Brewer H.M."/>
            <person name="Purvine S.O."/>
            <person name="Wright A.T."/>
            <person name="Boxma B."/>
            <person name="Van Alen T."/>
            <person name="Hackstein J.H."/>
            <person name="Baker S.E."/>
            <person name="Grigoriev I.V."/>
            <person name="O'Malley M.A."/>
        </authorList>
    </citation>
    <scope>NUCLEOTIDE SEQUENCE [LARGE SCALE GENOMIC DNA]</scope>
    <source>
        <strain evidence="3 4">G1</strain>
    </source>
</reference>
<dbReference type="Gene3D" id="2.30.29.30">
    <property type="entry name" value="Pleckstrin-homology domain (PH domain)/Phosphotyrosine-binding domain (PTB)"/>
    <property type="match status" value="1"/>
</dbReference>
<dbReference type="OrthoDB" id="2153471at2759"/>
<sequence length="628" mass="70575">MSNPTPPTILRNLYAKLETMEKELNENSGSLSVTYNNNNNDNIQNPIEEQSAPNAGTPMSPLTLPSNSNVPVNDVKKNYNVVDKFSKLTISDQRSSSFSNPSNNSSQPRYQENDYARASVRSDNSNSSRGRVSYSSNNNEKDNEYNSPKINYIRAAPTPPSINTYYNPQNQKYFNQRSFPNEDDTFNLESPYENEIPRYYGGSYNNSMPQNYQSPPLYDKMGSPSNNSYAFSPDSATFYNEMSIPNMDEYGSYVPDYKHQSDYSSKNDFSKSSINNSFDLNADLENHARSFGAGNESISETFSETKSFLAAVSEIDMNFNPDILKGKGKKYMKDLVNSNNFHKGGKLTICTNIFLNKKKTLFYALTTHRLYAFKEDRSDAELIAHYTIDKDAKVNKAGIYAGVRNFELTTVKDNAKSKEVHEFECETKEERDEWIHSINKVIQLHKYYGKTLPTLPQEKEVSYTSTLKTPNLSSVLPSPTMTPDGNSSFCGATAANTSFSSSYKSPSIPPSQYVPSVASQSSYSKVSPMYSNQVNINNGRRPSPQPLLVQSPPARPNGKPHSSPNINPIPIQNHMGSPNFSYMKQAPKNLPINQFINNQNQIPGRSTQPSPRLNYYQRSPMQRPQSGN</sequence>
<feature type="compositionally biased region" description="Low complexity" evidence="1">
    <location>
        <begin position="36"/>
        <end position="45"/>
    </location>
</feature>
<feature type="region of interest" description="Disordered" evidence="1">
    <location>
        <begin position="29"/>
        <end position="73"/>
    </location>
</feature>
<comment type="caution">
    <text evidence="3">The sequence shown here is derived from an EMBL/GenBank/DDBJ whole genome shotgun (WGS) entry which is preliminary data.</text>
</comment>
<name>A0A1Y2C4B2_9FUNG</name>